<sequence>MGRGLRRVFRQNPHTFEPVVHEPTGTATMWGLPDEDDEGGGMATMMRRMSTQFLYMDRETPEQQFVGVLVERKRGALARGRDEAAQGRDLVVRVALAEFWRRSSFEELAPSVWRRLRVSGALNLAQLHDRVLGPAMGWARNYHGYFYTDFTEGAVWCPLGECNAVDMMHASHLIVGALEPSETTLGELLREPGDRIGYTYDLGDFFEHVITLEEVVDASASTGAVAVLGGAMRCPNEDGDGNAKYQEEVLDHWLACEGVVGDVPPRFAVGDRVSFFESKECFGTPTWSAAVVVQGPFWGGDRAWAYRVRKDDDGDFYCVPCDRDDFVKSLDPGWRPPDESRERAAARALRDACSKRVDAMNVRPGAFDPAEFDLEACRARVRDAIGSKASAMEGAKQFTSGGGSALFPAAPGRATTRQVNGVEGGFALTETVSTRPDRREERVCATCGSPKNLSSCAKCKSIFYCGAACQREHWKTHKADCARLLAEYKAYKKEKKKAAAEQAIEPNASPGPARSKEEPALRLGLDSNLEKMEEPDERGADDADAPDGPGGGKKKPRRRGGKKKKKAAEANAPRAGKYRFAVGDSVLCLISDDETRCPWKAGTVIALDYKESNWTAGKKPAPYQVELDDGELVFAPFDNDTCIRAPLRFAVGDIVECDSTRVFPSLTDVFPSLTDGKHRKNWTRGRVSYVHVTLQKGELVRCFPYEVEVDSGATIYVHEDREDHVRAAAGSRG</sequence>
<dbReference type="InterPro" id="IPR024047">
    <property type="entry name" value="MM3350-like_sf"/>
</dbReference>
<evidence type="ECO:0000256" key="4">
    <source>
        <dbReference type="PROSITE-ProRule" id="PRU00134"/>
    </source>
</evidence>
<keyword evidence="3" id="KW-0862">Zinc</keyword>
<keyword evidence="1" id="KW-0479">Metal-binding</keyword>
<dbReference type="Gene3D" id="6.10.140.2220">
    <property type="match status" value="1"/>
</dbReference>
<feature type="compositionally biased region" description="Basic residues" evidence="5">
    <location>
        <begin position="552"/>
        <end position="566"/>
    </location>
</feature>
<evidence type="ECO:0000256" key="3">
    <source>
        <dbReference type="ARBA" id="ARBA00022833"/>
    </source>
</evidence>
<evidence type="ECO:0000313" key="8">
    <source>
        <dbReference type="Proteomes" id="UP001363151"/>
    </source>
</evidence>
<name>A0ABR1G9Y0_AURAN</name>
<dbReference type="SUPFAM" id="SSF159941">
    <property type="entry name" value="MM3350-like"/>
    <property type="match status" value="1"/>
</dbReference>
<dbReference type="Gene3D" id="3.10.290.30">
    <property type="entry name" value="MM3350-like"/>
    <property type="match status" value="1"/>
</dbReference>
<proteinExistence type="predicted"/>
<dbReference type="Pfam" id="PF07929">
    <property type="entry name" value="PRiA4_ORF3"/>
    <property type="match status" value="1"/>
</dbReference>
<evidence type="ECO:0000313" key="7">
    <source>
        <dbReference type="EMBL" id="KAK7250122.1"/>
    </source>
</evidence>
<keyword evidence="8" id="KW-1185">Reference proteome</keyword>
<gene>
    <name evidence="7" type="ORF">SO694_00006341</name>
</gene>
<dbReference type="EMBL" id="JBBJCI010000038">
    <property type="protein sequence ID" value="KAK7250122.1"/>
    <property type="molecule type" value="Genomic_DNA"/>
</dbReference>
<dbReference type="PROSITE" id="PS50865">
    <property type="entry name" value="ZF_MYND_2"/>
    <property type="match status" value="1"/>
</dbReference>
<comment type="caution">
    <text evidence="7">The sequence shown here is derived from an EMBL/GenBank/DDBJ whole genome shotgun (WGS) entry which is preliminary data.</text>
</comment>
<feature type="domain" description="MYND-type" evidence="6">
    <location>
        <begin position="444"/>
        <end position="481"/>
    </location>
</feature>
<evidence type="ECO:0000256" key="2">
    <source>
        <dbReference type="ARBA" id="ARBA00022771"/>
    </source>
</evidence>
<protein>
    <recommendedName>
        <fullName evidence="6">MYND-type domain-containing protein</fullName>
    </recommendedName>
</protein>
<evidence type="ECO:0000256" key="5">
    <source>
        <dbReference type="SAM" id="MobiDB-lite"/>
    </source>
</evidence>
<organism evidence="7 8">
    <name type="scientific">Aureococcus anophagefferens</name>
    <name type="common">Harmful bloom alga</name>
    <dbReference type="NCBI Taxonomy" id="44056"/>
    <lineage>
        <taxon>Eukaryota</taxon>
        <taxon>Sar</taxon>
        <taxon>Stramenopiles</taxon>
        <taxon>Ochrophyta</taxon>
        <taxon>Pelagophyceae</taxon>
        <taxon>Pelagomonadales</taxon>
        <taxon>Pelagomonadaceae</taxon>
        <taxon>Aureococcus</taxon>
    </lineage>
</organism>
<dbReference type="PANTHER" id="PTHR41878:SF1">
    <property type="entry name" value="TNPR PROTEIN"/>
    <property type="match status" value="1"/>
</dbReference>
<dbReference type="InterPro" id="IPR002893">
    <property type="entry name" value="Znf_MYND"/>
</dbReference>
<dbReference type="Pfam" id="PF01753">
    <property type="entry name" value="zf-MYND"/>
    <property type="match status" value="1"/>
</dbReference>
<dbReference type="PANTHER" id="PTHR41878">
    <property type="entry name" value="LEXA REPRESSOR-RELATED"/>
    <property type="match status" value="1"/>
</dbReference>
<feature type="region of interest" description="Disordered" evidence="5">
    <location>
        <begin position="532"/>
        <end position="571"/>
    </location>
</feature>
<accession>A0ABR1G9Y0</accession>
<dbReference type="SUPFAM" id="SSF144232">
    <property type="entry name" value="HIT/MYND zinc finger-like"/>
    <property type="match status" value="1"/>
</dbReference>
<feature type="compositionally biased region" description="Basic and acidic residues" evidence="5">
    <location>
        <begin position="532"/>
        <end position="541"/>
    </location>
</feature>
<dbReference type="Proteomes" id="UP001363151">
    <property type="component" value="Unassembled WGS sequence"/>
</dbReference>
<dbReference type="InterPro" id="IPR012912">
    <property type="entry name" value="Plasmid_pRiA4b_Orf3-like"/>
</dbReference>
<keyword evidence="2 4" id="KW-0863">Zinc-finger</keyword>
<dbReference type="PROSITE" id="PS01360">
    <property type="entry name" value="ZF_MYND_1"/>
    <property type="match status" value="1"/>
</dbReference>
<reference evidence="7 8" key="1">
    <citation type="submission" date="2024-03" db="EMBL/GenBank/DDBJ databases">
        <title>Aureococcus anophagefferens CCMP1851 and Kratosvirus quantuckense: Draft genome of a second virus-susceptible host strain in the model system.</title>
        <authorList>
            <person name="Chase E."/>
            <person name="Truchon A.R."/>
            <person name="Schepens W."/>
            <person name="Wilhelm S.W."/>
        </authorList>
    </citation>
    <scope>NUCLEOTIDE SEQUENCE [LARGE SCALE GENOMIC DNA]</scope>
    <source>
        <strain evidence="7 8">CCMP1851</strain>
    </source>
</reference>
<evidence type="ECO:0000256" key="1">
    <source>
        <dbReference type="ARBA" id="ARBA00022723"/>
    </source>
</evidence>
<evidence type="ECO:0000259" key="6">
    <source>
        <dbReference type="PROSITE" id="PS50865"/>
    </source>
</evidence>